<evidence type="ECO:0000313" key="7">
    <source>
        <dbReference type="Proteomes" id="UP000442694"/>
    </source>
</evidence>
<gene>
    <name evidence="6" type="ORF">GCL57_13805</name>
</gene>
<organism evidence="6 7">
    <name type="scientific">Fluviispira multicolorata</name>
    <dbReference type="NCBI Taxonomy" id="2654512"/>
    <lineage>
        <taxon>Bacteria</taxon>
        <taxon>Pseudomonadati</taxon>
        <taxon>Bdellovibrionota</taxon>
        <taxon>Oligoflexia</taxon>
        <taxon>Silvanigrellales</taxon>
        <taxon>Silvanigrellaceae</taxon>
        <taxon>Fluviispira</taxon>
    </lineage>
</organism>
<dbReference type="GO" id="GO:0005524">
    <property type="term" value="F:ATP binding"/>
    <property type="evidence" value="ECO:0007669"/>
    <property type="project" value="UniProtKB-UniRule"/>
</dbReference>
<name>A0A833N5N4_9BACT</name>
<evidence type="ECO:0000259" key="5">
    <source>
        <dbReference type="PROSITE" id="PS50975"/>
    </source>
</evidence>
<dbReference type="GO" id="GO:0046872">
    <property type="term" value="F:metal ion binding"/>
    <property type="evidence" value="ECO:0007669"/>
    <property type="project" value="InterPro"/>
</dbReference>
<evidence type="ECO:0000256" key="3">
    <source>
        <dbReference type="ARBA" id="ARBA00022840"/>
    </source>
</evidence>
<dbReference type="Pfam" id="PF13535">
    <property type="entry name" value="ATP-grasp_4"/>
    <property type="match status" value="1"/>
</dbReference>
<dbReference type="AlphaFoldDB" id="A0A833N5N4"/>
<dbReference type="PROSITE" id="PS50975">
    <property type="entry name" value="ATP_GRASP"/>
    <property type="match status" value="1"/>
</dbReference>
<dbReference type="Gene3D" id="3.30.470.20">
    <property type="entry name" value="ATP-grasp fold, B domain"/>
    <property type="match status" value="1"/>
</dbReference>
<dbReference type="GO" id="GO:0016874">
    <property type="term" value="F:ligase activity"/>
    <property type="evidence" value="ECO:0007669"/>
    <property type="project" value="UniProtKB-KW"/>
</dbReference>
<dbReference type="EMBL" id="WFLN01000010">
    <property type="protein sequence ID" value="KAB8028121.1"/>
    <property type="molecule type" value="Genomic_DNA"/>
</dbReference>
<keyword evidence="7" id="KW-1185">Reference proteome</keyword>
<evidence type="ECO:0000313" key="6">
    <source>
        <dbReference type="EMBL" id="KAB8028121.1"/>
    </source>
</evidence>
<comment type="caution">
    <text evidence="6">The sequence shown here is derived from an EMBL/GenBank/DDBJ whole genome shotgun (WGS) entry which is preliminary data.</text>
</comment>
<keyword evidence="3 4" id="KW-0067">ATP-binding</keyword>
<protein>
    <submittedName>
        <fullName evidence="6">ATP-grasp domain-containing protein</fullName>
    </submittedName>
</protein>
<sequence length="437" mass="50816">MKKDCLILIENNFYYKNQLKKILNRAVEKGYHAISIIPEKLLNDFLEDVSYQVIPVSDFENKTLEKIISLIKAEYNIIGLSTPLGYFKSDSSILLSAQVAKIAQNLNLPHNNSDALYNSHNKFLMREVLKENHIYSVKFALLECEEDIIEKSSQVGFPLIAKPVMGMASGFVSKCNNIYELQEAYRFYKENVRNAFYDICYQYKYNNFNFDNANQLLVEELIAGNEYSVEIFCDENKVLPLLIHEKFNVIERNHCVYENITVTPPFTLTEDEQKKICQYSIDIVKALGLKNCFCHLELRLDKCGQPSVIEVNPRVGGSRVRDNLEIYYNFKFEDIFISQAIGQPIKEFQKKYFNNHFAISVIYPYEKGILKSITGLAEVESYHEVINAKRHYKDGEFINGENEEMFVVDILHKGKSIEEIIENDNKFRNKIRINIKI</sequence>
<reference evidence="6 7" key="1">
    <citation type="submission" date="2019-10" db="EMBL/GenBank/DDBJ databases">
        <title>New genus of Silvanigrellaceae.</title>
        <authorList>
            <person name="Pitt A."/>
            <person name="Hahn M.W."/>
        </authorList>
    </citation>
    <scope>NUCLEOTIDE SEQUENCE [LARGE SCALE GENOMIC DNA]</scope>
    <source>
        <strain evidence="6 7">33A1-SZDP</strain>
    </source>
</reference>
<dbReference type="RefSeq" id="WP_152213942.1">
    <property type="nucleotide sequence ID" value="NZ_WFLN01000010.1"/>
</dbReference>
<dbReference type="InterPro" id="IPR011761">
    <property type="entry name" value="ATP-grasp"/>
</dbReference>
<keyword evidence="2 4" id="KW-0547">Nucleotide-binding</keyword>
<dbReference type="Proteomes" id="UP000442694">
    <property type="component" value="Unassembled WGS sequence"/>
</dbReference>
<evidence type="ECO:0000256" key="2">
    <source>
        <dbReference type="ARBA" id="ARBA00022741"/>
    </source>
</evidence>
<dbReference type="InterPro" id="IPR052032">
    <property type="entry name" value="ATP-dep_AA_Ligase"/>
</dbReference>
<dbReference type="PANTHER" id="PTHR43585:SF2">
    <property type="entry name" value="ATP-GRASP ENZYME FSQD"/>
    <property type="match status" value="1"/>
</dbReference>
<dbReference type="SUPFAM" id="SSF56059">
    <property type="entry name" value="Glutathione synthetase ATP-binding domain-like"/>
    <property type="match status" value="1"/>
</dbReference>
<feature type="domain" description="ATP-grasp" evidence="5">
    <location>
        <begin position="126"/>
        <end position="341"/>
    </location>
</feature>
<proteinExistence type="predicted"/>
<keyword evidence="1" id="KW-0436">Ligase</keyword>
<accession>A0A833N5N4</accession>
<dbReference type="PANTHER" id="PTHR43585">
    <property type="entry name" value="FUMIPYRROLE BIOSYNTHESIS PROTEIN C"/>
    <property type="match status" value="1"/>
</dbReference>
<evidence type="ECO:0000256" key="1">
    <source>
        <dbReference type="ARBA" id="ARBA00022598"/>
    </source>
</evidence>
<evidence type="ECO:0000256" key="4">
    <source>
        <dbReference type="PROSITE-ProRule" id="PRU00409"/>
    </source>
</evidence>